<feature type="chain" id="PRO_5047095777" evidence="2">
    <location>
        <begin position="27"/>
        <end position="443"/>
    </location>
</feature>
<keyword evidence="4" id="KW-1185">Reference proteome</keyword>
<dbReference type="InterPro" id="IPR011044">
    <property type="entry name" value="Quino_amine_DH_bsu"/>
</dbReference>
<keyword evidence="2" id="KW-0732">Signal</keyword>
<evidence type="ECO:0000313" key="4">
    <source>
        <dbReference type="Proteomes" id="UP001201273"/>
    </source>
</evidence>
<evidence type="ECO:0000256" key="2">
    <source>
        <dbReference type="SAM" id="SignalP"/>
    </source>
</evidence>
<evidence type="ECO:0000313" key="3">
    <source>
        <dbReference type="EMBL" id="MCE2595443.1"/>
    </source>
</evidence>
<gene>
    <name evidence="3" type="ORF">K6Y31_11505</name>
</gene>
<feature type="compositionally biased region" description="Polar residues" evidence="1">
    <location>
        <begin position="34"/>
        <end position="49"/>
    </location>
</feature>
<dbReference type="Proteomes" id="UP001201273">
    <property type="component" value="Unassembled WGS sequence"/>
</dbReference>
<protein>
    <submittedName>
        <fullName evidence="3">Uncharacterized protein</fullName>
    </submittedName>
</protein>
<reference evidence="3 4" key="1">
    <citation type="journal article" date="2022" name="Environ. Microbiol. Rep.">
        <title>Eco-phylogenetic analyses reveal divergent evolution of vitamin B12 metabolism in the marine bacterial family 'Psychromonadaceae'.</title>
        <authorList>
            <person name="Jin X."/>
            <person name="Yang Y."/>
            <person name="Cao H."/>
            <person name="Gao B."/>
            <person name="Zhao Z."/>
        </authorList>
    </citation>
    <scope>NUCLEOTIDE SEQUENCE [LARGE SCALE GENOMIC DNA]</scope>
    <source>
        <strain evidence="3 4">MKS20</strain>
    </source>
</reference>
<feature type="signal peptide" evidence="2">
    <location>
        <begin position="1"/>
        <end position="26"/>
    </location>
</feature>
<name>A0ABS8WCK3_9GAMM</name>
<organism evidence="3 4">
    <name type="scientific">Motilimonas cestriensis</name>
    <dbReference type="NCBI Taxonomy" id="2742685"/>
    <lineage>
        <taxon>Bacteria</taxon>
        <taxon>Pseudomonadati</taxon>
        <taxon>Pseudomonadota</taxon>
        <taxon>Gammaproteobacteria</taxon>
        <taxon>Alteromonadales</taxon>
        <taxon>Alteromonadales genera incertae sedis</taxon>
        <taxon>Motilimonas</taxon>
    </lineage>
</organism>
<dbReference type="PROSITE" id="PS51257">
    <property type="entry name" value="PROKAR_LIPOPROTEIN"/>
    <property type="match status" value="1"/>
</dbReference>
<dbReference type="RefSeq" id="WP_233052923.1">
    <property type="nucleotide sequence ID" value="NZ_JAIMJA010000010.1"/>
</dbReference>
<dbReference type="EMBL" id="JAIMJA010000010">
    <property type="protein sequence ID" value="MCE2595443.1"/>
    <property type="molecule type" value="Genomic_DNA"/>
</dbReference>
<sequence length="443" mass="47838">MKPITPLAAYIKQPLLALPISLLLVACGNGSNVAGSDNSGQNPTPTIAPSQPDPAPTSAPVLSYGRLAVAEADQTNVRLLDLDSGNIAADISLQNPASALYLSPQSGYVVAIQRNQDKVEFIDSGLLGSQPEAPSLHSFSIEQAKPTHFDLSSTAASLFFDGDQGAGINAGFQVLTDSSIKQAKALASHDFTQAMHGTAQLRGEFALTTFRSDVATTSLPDQVVVMHQHNDHYHEEKNITESCPGLHGSMQGIHWTVFGCEDGVLAIKQVGEEFSAIKIPNIATMVDTRIGTLKGSHKHDKFLGLTRTQQAFLVDPENNLMTEILWRDQPETTILAYGVDHHQAHFLMFDSKGYLGVYEIEEDFKRVAYIKVLDSVPNLNSGQKFNITSSGSQAHVYISDPVNNNLLTVDLTSEAVIKQLALAFSPAHIAWVGIEKEPAAHQH</sequence>
<dbReference type="SUPFAM" id="SSF50969">
    <property type="entry name" value="YVTN repeat-like/Quinoprotein amine dehydrogenase"/>
    <property type="match status" value="1"/>
</dbReference>
<comment type="caution">
    <text evidence="3">The sequence shown here is derived from an EMBL/GenBank/DDBJ whole genome shotgun (WGS) entry which is preliminary data.</text>
</comment>
<proteinExistence type="predicted"/>
<feature type="region of interest" description="Disordered" evidence="1">
    <location>
        <begin position="34"/>
        <end position="60"/>
    </location>
</feature>
<evidence type="ECO:0000256" key="1">
    <source>
        <dbReference type="SAM" id="MobiDB-lite"/>
    </source>
</evidence>
<accession>A0ABS8WCK3</accession>